<evidence type="ECO:0000313" key="4">
    <source>
        <dbReference type="Proteomes" id="UP001338582"/>
    </source>
</evidence>
<evidence type="ECO:0000256" key="1">
    <source>
        <dbReference type="SAM" id="MobiDB-lite"/>
    </source>
</evidence>
<evidence type="ECO:0000259" key="2">
    <source>
        <dbReference type="Pfam" id="PF00134"/>
    </source>
</evidence>
<dbReference type="AlphaFoldDB" id="A0AAX4HBY1"/>
<dbReference type="PANTHER" id="PTHR15615">
    <property type="match status" value="1"/>
</dbReference>
<dbReference type="KEGG" id="asau:88174233"/>
<dbReference type="GO" id="GO:0016538">
    <property type="term" value="F:cyclin-dependent protein serine/threonine kinase regulator activity"/>
    <property type="evidence" value="ECO:0007669"/>
    <property type="project" value="TreeGrafter"/>
</dbReference>
<organism evidence="3 4">
    <name type="scientific">Australozyma saopauloensis</name>
    <dbReference type="NCBI Taxonomy" id="291208"/>
    <lineage>
        <taxon>Eukaryota</taxon>
        <taxon>Fungi</taxon>
        <taxon>Dikarya</taxon>
        <taxon>Ascomycota</taxon>
        <taxon>Saccharomycotina</taxon>
        <taxon>Pichiomycetes</taxon>
        <taxon>Metschnikowiaceae</taxon>
        <taxon>Australozyma</taxon>
    </lineage>
</organism>
<dbReference type="Pfam" id="PF00134">
    <property type="entry name" value="Cyclin_N"/>
    <property type="match status" value="1"/>
</dbReference>
<dbReference type="GO" id="GO:0005634">
    <property type="term" value="C:nucleus"/>
    <property type="evidence" value="ECO:0007669"/>
    <property type="project" value="TreeGrafter"/>
</dbReference>
<dbReference type="GO" id="GO:0000307">
    <property type="term" value="C:cyclin-dependent protein kinase holoenzyme complex"/>
    <property type="evidence" value="ECO:0007669"/>
    <property type="project" value="UniProtKB-ARBA"/>
</dbReference>
<dbReference type="InterPro" id="IPR006671">
    <property type="entry name" value="Cyclin_N"/>
</dbReference>
<dbReference type="RefSeq" id="XP_062878218.1">
    <property type="nucleotide sequence ID" value="XM_063022148.1"/>
</dbReference>
<keyword evidence="4" id="KW-1185">Reference proteome</keyword>
<accession>A0AAX4HBY1</accession>
<feature type="region of interest" description="Disordered" evidence="1">
    <location>
        <begin position="203"/>
        <end position="228"/>
    </location>
</feature>
<feature type="domain" description="Cyclin N-terminal" evidence="2">
    <location>
        <begin position="34"/>
        <end position="144"/>
    </location>
</feature>
<dbReference type="PIRSF" id="PIRSF016511">
    <property type="entry name" value="Cyclin_Pcl"/>
    <property type="match status" value="1"/>
</dbReference>
<dbReference type="EMBL" id="CP138897">
    <property type="protein sequence ID" value="WPK25836.1"/>
    <property type="molecule type" value="Genomic_DNA"/>
</dbReference>
<evidence type="ECO:0000313" key="3">
    <source>
        <dbReference type="EMBL" id="WPK25836.1"/>
    </source>
</evidence>
<dbReference type="GO" id="GO:0051726">
    <property type="term" value="P:regulation of cell cycle"/>
    <property type="evidence" value="ECO:0007669"/>
    <property type="project" value="InterPro"/>
</dbReference>
<dbReference type="GO" id="GO:0019901">
    <property type="term" value="F:protein kinase binding"/>
    <property type="evidence" value="ECO:0007669"/>
    <property type="project" value="InterPro"/>
</dbReference>
<sequence>MSDTEALKIFSRQYVSNEMVDILVATTNSVIQIKNAPQQDSTKLVSLRKFICRLIEHSNVQTPTLMTALVYLNRLRGVLPGNAVGMGTTRHRIFLASLIISAKTLNDSSPLNRHWTKYTDGLLTNKDVNLAERELISLLRWNLTVPEKELVVVLHPFLVRIKNDLRKKQEAENRQKSEYYRMSNFQSNNSLSSTKSSIFSSTSSLRSSPSSYHNLVESAPRTPLKEKSIPAMNYHGHGYSYKSASDILSLGPAPRLRAN</sequence>
<dbReference type="InterPro" id="IPR012104">
    <property type="entry name" value="PHO85_cyclin_1/2/9"/>
</dbReference>
<dbReference type="SUPFAM" id="SSF47954">
    <property type="entry name" value="Cyclin-like"/>
    <property type="match status" value="1"/>
</dbReference>
<dbReference type="CDD" id="cd20557">
    <property type="entry name" value="CYCLIN_ScPCL1-like"/>
    <property type="match status" value="1"/>
</dbReference>
<name>A0AAX4HBY1_9ASCO</name>
<reference evidence="3 4" key="1">
    <citation type="submission" date="2023-10" db="EMBL/GenBank/DDBJ databases">
        <title>Draft Genome Sequence of Candida saopaulonensis from a very Premature Infant with Sepsis.</title>
        <authorList>
            <person name="Ning Y."/>
            <person name="Dai R."/>
            <person name="Xiao M."/>
            <person name="Xu Y."/>
            <person name="Yan Q."/>
            <person name="Zhang L."/>
        </authorList>
    </citation>
    <scope>NUCLEOTIDE SEQUENCE [LARGE SCALE GENOMIC DNA]</scope>
    <source>
        <strain evidence="3 4">19XY460</strain>
    </source>
</reference>
<dbReference type="Gene3D" id="1.10.472.10">
    <property type="entry name" value="Cyclin-like"/>
    <property type="match status" value="1"/>
</dbReference>
<protein>
    <recommendedName>
        <fullName evidence="2">Cyclin N-terminal domain-containing protein</fullName>
    </recommendedName>
</protein>
<gene>
    <name evidence="3" type="ORF">PUMCH_003169</name>
</gene>
<proteinExistence type="predicted"/>
<dbReference type="Proteomes" id="UP001338582">
    <property type="component" value="Chromosome 4"/>
</dbReference>
<dbReference type="InterPro" id="IPR036915">
    <property type="entry name" value="Cyclin-like_sf"/>
</dbReference>
<dbReference type="GeneID" id="88174233"/>
<dbReference type="PANTHER" id="PTHR15615:SF10">
    <property type="entry name" value="PHO85 CYCLIN-2-RELATED"/>
    <property type="match status" value="1"/>
</dbReference>
<dbReference type="InterPro" id="IPR013922">
    <property type="entry name" value="Cyclin_PHO80-like"/>
</dbReference>